<feature type="transmembrane region" description="Helical" evidence="6">
    <location>
        <begin position="203"/>
        <end position="225"/>
    </location>
</feature>
<dbReference type="InterPro" id="IPR026036">
    <property type="entry name" value="PucC"/>
</dbReference>
<keyword evidence="8" id="KW-1185">Reference proteome</keyword>
<feature type="transmembrane region" description="Helical" evidence="6">
    <location>
        <begin position="435"/>
        <end position="455"/>
    </location>
</feature>
<feature type="transmembrane region" description="Helical" evidence="6">
    <location>
        <begin position="329"/>
        <end position="346"/>
    </location>
</feature>
<dbReference type="AlphaFoldDB" id="A0A7X6H1D6"/>
<accession>A0A7X6H1D6</accession>
<evidence type="ECO:0000256" key="3">
    <source>
        <dbReference type="ARBA" id="ARBA00022692"/>
    </source>
</evidence>
<feature type="transmembrane region" description="Helical" evidence="6">
    <location>
        <begin position="138"/>
        <end position="162"/>
    </location>
</feature>
<comment type="subcellular location">
    <subcellularLocation>
        <location evidence="1">Membrane</location>
        <topology evidence="1">Multi-pass membrane protein</topology>
    </subcellularLocation>
</comment>
<organism evidence="7 8">
    <name type="scientific">Roseicyclus persicicus</name>
    <dbReference type="NCBI Taxonomy" id="2650661"/>
    <lineage>
        <taxon>Bacteria</taxon>
        <taxon>Pseudomonadati</taxon>
        <taxon>Pseudomonadota</taxon>
        <taxon>Alphaproteobacteria</taxon>
        <taxon>Rhodobacterales</taxon>
        <taxon>Roseobacteraceae</taxon>
        <taxon>Roseicyclus</taxon>
    </lineage>
</organism>
<dbReference type="InterPro" id="IPR036259">
    <property type="entry name" value="MFS_trans_sf"/>
</dbReference>
<name>A0A7X6H1D6_9RHOB</name>
<evidence type="ECO:0000313" key="7">
    <source>
        <dbReference type="EMBL" id="NKX45056.1"/>
    </source>
</evidence>
<comment type="caution">
    <text evidence="7">The sequence shown here is derived from an EMBL/GenBank/DDBJ whole genome shotgun (WGS) entry which is preliminary data.</text>
</comment>
<feature type="transmembrane region" description="Helical" evidence="6">
    <location>
        <begin position="261"/>
        <end position="279"/>
    </location>
</feature>
<feature type="transmembrane region" description="Helical" evidence="6">
    <location>
        <begin position="299"/>
        <end position="317"/>
    </location>
</feature>
<dbReference type="PANTHER" id="PTHR23538:SF1">
    <property type="entry name" value="44.5 KD BACTERIOCHLOROPHYLL SYNTHASE SUBUNIT"/>
    <property type="match status" value="1"/>
</dbReference>
<evidence type="ECO:0000256" key="2">
    <source>
        <dbReference type="ARBA" id="ARBA00008412"/>
    </source>
</evidence>
<keyword evidence="5 6" id="KW-0472">Membrane</keyword>
<feature type="transmembrane region" description="Helical" evidence="6">
    <location>
        <begin position="59"/>
        <end position="77"/>
    </location>
</feature>
<dbReference type="InterPro" id="IPR004896">
    <property type="entry name" value="PucC-rel"/>
</dbReference>
<evidence type="ECO:0000313" key="8">
    <source>
        <dbReference type="Proteomes" id="UP000526408"/>
    </source>
</evidence>
<dbReference type="PIRSF" id="PIRSF016565">
    <property type="entry name" value="PucC"/>
    <property type="match status" value="1"/>
</dbReference>
<sequence length="476" mass="49917">MKNLLKRISIAYLPFADAASEDFPLRDLLRLSLFQVSVGMAAVLLLGTLNRVMIVELQVPAFLVAMMVALPVLIAPFRALLGFKSDTYKSAIGWKRVPYLWFGTLWQFGGLAIMPAALLVLGGEVTQVRYPIPYAGEILAGLAFLMTGLGMHMTQTAGLALAADRATDETRPRVVALLYVMFLIGMGGSAIVIGYLLRQFTPIELIQVIQGTAVVTVVLNVIALWKQERVRPMTRAEREEEGPSFRAAWADYASGGTAGRLLAVVFLGTMAFNMQDVLLEPYGGEILGLSVSSTTLLTASWATGALVGFALAARWLAAGINPYRMGARGILAGVAAFSAVIFSNPMGSAPLFFTGALFIGFGGGLFAVSTLTAAMTMPAGKAGRGLALGAWGAAQATAAGLSTAIGGGLRDLVNAAATQGHLGVALDNPATGYSVVYHVEILLLFVTLVALGPLVRTATTDRDGGAGKFGLADLPT</sequence>
<dbReference type="PANTHER" id="PTHR23538">
    <property type="entry name" value="44.5 KD BACTERIOCHLOROPHYLL SYNTHASE SUBUNIT"/>
    <property type="match status" value="1"/>
</dbReference>
<dbReference type="Gene3D" id="1.20.1250.20">
    <property type="entry name" value="MFS general substrate transporter like domains"/>
    <property type="match status" value="1"/>
</dbReference>
<feature type="transmembrane region" description="Helical" evidence="6">
    <location>
        <begin position="28"/>
        <end position="47"/>
    </location>
</feature>
<evidence type="ECO:0000256" key="1">
    <source>
        <dbReference type="ARBA" id="ARBA00004141"/>
    </source>
</evidence>
<feature type="transmembrane region" description="Helical" evidence="6">
    <location>
        <begin position="174"/>
        <end position="197"/>
    </location>
</feature>
<keyword evidence="4 6" id="KW-1133">Transmembrane helix</keyword>
<feature type="transmembrane region" description="Helical" evidence="6">
    <location>
        <begin position="352"/>
        <end position="374"/>
    </location>
</feature>
<evidence type="ECO:0000256" key="6">
    <source>
        <dbReference type="SAM" id="Phobius"/>
    </source>
</evidence>
<feature type="transmembrane region" description="Helical" evidence="6">
    <location>
        <begin position="98"/>
        <end position="118"/>
    </location>
</feature>
<reference evidence="7 8" key="1">
    <citation type="submission" date="2020-04" db="EMBL/GenBank/DDBJ databases">
        <authorList>
            <person name="Yoon J."/>
        </authorList>
    </citation>
    <scope>NUCLEOTIDE SEQUENCE [LARGE SCALE GENOMIC DNA]</scope>
    <source>
        <strain evidence="7 8">KMU-115</strain>
    </source>
</reference>
<dbReference type="RefSeq" id="WP_168623449.1">
    <property type="nucleotide sequence ID" value="NZ_JAAZQQ010000003.1"/>
</dbReference>
<gene>
    <name evidence="7" type="ORF">HCU73_10675</name>
</gene>
<keyword evidence="3 6" id="KW-0812">Transmembrane</keyword>
<dbReference type="EMBL" id="JAAZQQ010000003">
    <property type="protein sequence ID" value="NKX45056.1"/>
    <property type="molecule type" value="Genomic_DNA"/>
</dbReference>
<dbReference type="Pfam" id="PF03209">
    <property type="entry name" value="PUCC"/>
    <property type="match status" value="1"/>
</dbReference>
<evidence type="ECO:0000256" key="5">
    <source>
        <dbReference type="ARBA" id="ARBA00023136"/>
    </source>
</evidence>
<dbReference type="GO" id="GO:0016020">
    <property type="term" value="C:membrane"/>
    <property type="evidence" value="ECO:0007669"/>
    <property type="project" value="UniProtKB-SubCell"/>
</dbReference>
<proteinExistence type="inferred from homology"/>
<feature type="transmembrane region" description="Helical" evidence="6">
    <location>
        <begin position="386"/>
        <end position="405"/>
    </location>
</feature>
<evidence type="ECO:0000256" key="4">
    <source>
        <dbReference type="ARBA" id="ARBA00022989"/>
    </source>
</evidence>
<dbReference type="SUPFAM" id="SSF103473">
    <property type="entry name" value="MFS general substrate transporter"/>
    <property type="match status" value="1"/>
</dbReference>
<dbReference type="CDD" id="cd06176">
    <property type="entry name" value="MFS_BCD_PucC-like"/>
    <property type="match status" value="1"/>
</dbReference>
<comment type="similarity">
    <text evidence="2">Belongs to the PucC family.</text>
</comment>
<dbReference type="Proteomes" id="UP000526408">
    <property type="component" value="Unassembled WGS sequence"/>
</dbReference>
<protein>
    <submittedName>
        <fullName evidence="7">PucC family protein</fullName>
    </submittedName>
</protein>